<accession>A0A1G1VB40</accession>
<dbReference type="InterPro" id="IPR006675">
    <property type="entry name" value="HDIG_dom"/>
</dbReference>
<dbReference type="InterPro" id="IPR050264">
    <property type="entry name" value="Bact_CCA-adding_enz_type3_sf"/>
</dbReference>
<comment type="cofactor">
    <cofactor evidence="1">
        <name>Mg(2+)</name>
        <dbReference type="ChEBI" id="CHEBI:18420"/>
    </cofactor>
</comment>
<keyword evidence="2 9" id="KW-0808">Transferase</keyword>
<dbReference type="PANTHER" id="PTHR46173:SF1">
    <property type="entry name" value="CCA TRNA NUCLEOTIDYLTRANSFERASE 1, MITOCHONDRIAL"/>
    <property type="match status" value="1"/>
</dbReference>
<dbReference type="GO" id="GO:0016779">
    <property type="term" value="F:nucleotidyltransferase activity"/>
    <property type="evidence" value="ECO:0007669"/>
    <property type="project" value="UniProtKB-KW"/>
</dbReference>
<dbReference type="Pfam" id="PF13735">
    <property type="entry name" value="tRNA_NucTran2_2"/>
    <property type="match status" value="1"/>
</dbReference>
<dbReference type="Gene3D" id="1.10.3090.10">
    <property type="entry name" value="cca-adding enzyme, domain 2"/>
    <property type="match status" value="1"/>
</dbReference>
<dbReference type="Proteomes" id="UP000178272">
    <property type="component" value="Unassembled WGS sequence"/>
</dbReference>
<dbReference type="GO" id="GO:0046872">
    <property type="term" value="F:metal ion binding"/>
    <property type="evidence" value="ECO:0007669"/>
    <property type="project" value="UniProtKB-KW"/>
</dbReference>
<evidence type="ECO:0008006" key="15">
    <source>
        <dbReference type="Google" id="ProtNLM"/>
    </source>
</evidence>
<evidence type="ECO:0000259" key="12">
    <source>
        <dbReference type="Pfam" id="PF13735"/>
    </source>
</evidence>
<dbReference type="SUPFAM" id="SSF81301">
    <property type="entry name" value="Nucleotidyltransferase"/>
    <property type="match status" value="1"/>
</dbReference>
<gene>
    <name evidence="13" type="ORF">A3F61_01420</name>
</gene>
<name>A0A1G1VB40_9BACT</name>
<protein>
    <recommendedName>
        <fullName evidence="15">HD domain-containing protein</fullName>
    </recommendedName>
</protein>
<evidence type="ECO:0000313" key="13">
    <source>
        <dbReference type="EMBL" id="OGY12655.1"/>
    </source>
</evidence>
<dbReference type="Pfam" id="PF01743">
    <property type="entry name" value="PolyA_pol"/>
    <property type="match status" value="1"/>
</dbReference>
<keyword evidence="6" id="KW-0547">Nucleotide-binding</keyword>
<evidence type="ECO:0000256" key="4">
    <source>
        <dbReference type="ARBA" id="ARBA00022695"/>
    </source>
</evidence>
<feature type="domain" description="tRNA nucleotidyltransferase/poly(A) polymerase RNA and SrmB- binding" evidence="11">
    <location>
        <begin position="177"/>
        <end position="236"/>
    </location>
</feature>
<evidence type="ECO:0000256" key="1">
    <source>
        <dbReference type="ARBA" id="ARBA00001946"/>
    </source>
</evidence>
<sequence>MAAKVRRKIKIPSFVENILDKFAQAGYEIYIVGGAVRDVLDGRQTYDWDFTTNATPEEILQVFPEGFYDNKFGTVGLADESHHNPYEITTFRQETGYSDRRRPDHVEWGKSLKEDLARRDFTINAMALDKNLDIIDPFNGRGDLKDKLIRAVGNAVERFNEDALRMMRAVRIAAEIGFEIEPKTFEAIKTHSASVKHVAWERIKTELFKTLASNNPYEGMMLFYNSGLMEQILPEITIGFGVEQKSPERHHIYDVGTHCLYALKFCPSKDPLVRFATLIHDIGKPKTQKITSAGVITFYNHEVVGARLAKAIADRLRFSRDERDRLWRLVRWHQFTVSEKQTNTALRRFIRNVGKENVQDMLDLRTGDRLGGGAAETSWRLEEFKERLEEVQLQPFSVRDLKVNGKDIMQTLNIPSGPIVGKILNELFGEVEKDQSRNTREYLLQRIEKYK</sequence>
<dbReference type="AlphaFoldDB" id="A0A1G1VB40"/>
<evidence type="ECO:0000313" key="14">
    <source>
        <dbReference type="Proteomes" id="UP000178272"/>
    </source>
</evidence>
<dbReference type="GO" id="GO:0000166">
    <property type="term" value="F:nucleotide binding"/>
    <property type="evidence" value="ECO:0007669"/>
    <property type="project" value="UniProtKB-KW"/>
</dbReference>
<dbReference type="Pfam" id="PF12627">
    <property type="entry name" value="PolyA_pol_RNAbd"/>
    <property type="match status" value="1"/>
</dbReference>
<keyword evidence="4" id="KW-0548">Nucleotidyltransferase</keyword>
<organism evidence="13 14">
    <name type="scientific">Candidatus Blackburnbacteria bacterium RIFCSPHIGHO2_12_FULL_41_13b</name>
    <dbReference type="NCBI Taxonomy" id="1797517"/>
    <lineage>
        <taxon>Bacteria</taxon>
        <taxon>Candidatus Blackburniibacteriota</taxon>
    </lineage>
</organism>
<evidence type="ECO:0000256" key="7">
    <source>
        <dbReference type="ARBA" id="ARBA00022842"/>
    </source>
</evidence>
<evidence type="ECO:0000259" key="11">
    <source>
        <dbReference type="Pfam" id="PF12627"/>
    </source>
</evidence>
<feature type="domain" description="CCA-adding enzyme C-terminal" evidence="12">
    <location>
        <begin position="316"/>
        <end position="445"/>
    </location>
</feature>
<dbReference type="PANTHER" id="PTHR46173">
    <property type="entry name" value="CCA TRNA NUCLEOTIDYLTRANSFERASE 1, MITOCHONDRIAL"/>
    <property type="match status" value="1"/>
</dbReference>
<keyword evidence="8 9" id="KW-0694">RNA-binding</keyword>
<dbReference type="NCBIfam" id="TIGR00277">
    <property type="entry name" value="HDIG"/>
    <property type="match status" value="1"/>
</dbReference>
<dbReference type="GO" id="GO:0000049">
    <property type="term" value="F:tRNA binding"/>
    <property type="evidence" value="ECO:0007669"/>
    <property type="project" value="TreeGrafter"/>
</dbReference>
<evidence type="ECO:0000256" key="8">
    <source>
        <dbReference type="ARBA" id="ARBA00022884"/>
    </source>
</evidence>
<keyword evidence="5" id="KW-0479">Metal-binding</keyword>
<comment type="caution">
    <text evidence="13">The sequence shown here is derived from an EMBL/GenBank/DDBJ whole genome shotgun (WGS) entry which is preliminary data.</text>
</comment>
<reference evidence="13 14" key="1">
    <citation type="journal article" date="2016" name="Nat. Commun.">
        <title>Thousands of microbial genomes shed light on interconnected biogeochemical processes in an aquifer system.</title>
        <authorList>
            <person name="Anantharaman K."/>
            <person name="Brown C.T."/>
            <person name="Hug L.A."/>
            <person name="Sharon I."/>
            <person name="Castelle C.J."/>
            <person name="Probst A.J."/>
            <person name="Thomas B.C."/>
            <person name="Singh A."/>
            <person name="Wilkins M.J."/>
            <person name="Karaoz U."/>
            <person name="Brodie E.L."/>
            <person name="Williams K.H."/>
            <person name="Hubbard S.S."/>
            <person name="Banfield J.F."/>
        </authorList>
    </citation>
    <scope>NUCLEOTIDE SEQUENCE [LARGE SCALE GENOMIC DNA]</scope>
</reference>
<keyword evidence="3" id="KW-0819">tRNA processing</keyword>
<dbReference type="InterPro" id="IPR032828">
    <property type="entry name" value="PolyA_RNA-bd"/>
</dbReference>
<dbReference type="InterPro" id="IPR032810">
    <property type="entry name" value="CCA-adding_enz_C"/>
</dbReference>
<evidence type="ECO:0000256" key="3">
    <source>
        <dbReference type="ARBA" id="ARBA00022694"/>
    </source>
</evidence>
<evidence type="ECO:0000256" key="6">
    <source>
        <dbReference type="ARBA" id="ARBA00022741"/>
    </source>
</evidence>
<dbReference type="InterPro" id="IPR002646">
    <property type="entry name" value="PolA_pol_head_dom"/>
</dbReference>
<evidence type="ECO:0000256" key="9">
    <source>
        <dbReference type="RuleBase" id="RU003953"/>
    </source>
</evidence>
<dbReference type="SUPFAM" id="SSF81891">
    <property type="entry name" value="Poly A polymerase C-terminal region-like"/>
    <property type="match status" value="1"/>
</dbReference>
<comment type="similarity">
    <text evidence="9">Belongs to the tRNA nucleotidyltransferase/poly(A) polymerase family.</text>
</comment>
<evidence type="ECO:0000259" key="10">
    <source>
        <dbReference type="Pfam" id="PF01743"/>
    </source>
</evidence>
<dbReference type="CDD" id="cd05398">
    <property type="entry name" value="NT_ClassII-CCAase"/>
    <property type="match status" value="1"/>
</dbReference>
<dbReference type="STRING" id="1797517.A3F61_01420"/>
<keyword evidence="7" id="KW-0460">Magnesium</keyword>
<proteinExistence type="inferred from homology"/>
<dbReference type="GO" id="GO:0008033">
    <property type="term" value="P:tRNA processing"/>
    <property type="evidence" value="ECO:0007669"/>
    <property type="project" value="UniProtKB-KW"/>
</dbReference>
<dbReference type="EMBL" id="MHCA01000009">
    <property type="protein sequence ID" value="OGY12655.1"/>
    <property type="molecule type" value="Genomic_DNA"/>
</dbReference>
<evidence type="ECO:0000256" key="2">
    <source>
        <dbReference type="ARBA" id="ARBA00022679"/>
    </source>
</evidence>
<dbReference type="CDD" id="cd00077">
    <property type="entry name" value="HDc"/>
    <property type="match status" value="1"/>
</dbReference>
<evidence type="ECO:0000256" key="5">
    <source>
        <dbReference type="ARBA" id="ARBA00022723"/>
    </source>
</evidence>
<dbReference type="InterPro" id="IPR043519">
    <property type="entry name" value="NT_sf"/>
</dbReference>
<dbReference type="InterPro" id="IPR003607">
    <property type="entry name" value="HD/PDEase_dom"/>
</dbReference>
<dbReference type="Gene3D" id="3.30.460.10">
    <property type="entry name" value="Beta Polymerase, domain 2"/>
    <property type="match status" value="1"/>
</dbReference>
<dbReference type="Gene3D" id="1.10.246.80">
    <property type="match status" value="1"/>
</dbReference>
<feature type="domain" description="Poly A polymerase head" evidence="10">
    <location>
        <begin position="29"/>
        <end position="150"/>
    </location>
</feature>